<evidence type="ECO:0000259" key="2">
    <source>
        <dbReference type="Pfam" id="PF13581"/>
    </source>
</evidence>
<dbReference type="OrthoDB" id="3479721at2"/>
<dbReference type="InterPro" id="IPR003594">
    <property type="entry name" value="HATPase_dom"/>
</dbReference>
<dbReference type="Pfam" id="PF13581">
    <property type="entry name" value="HATPase_c_2"/>
    <property type="match status" value="1"/>
</dbReference>
<dbReference type="InterPro" id="IPR036890">
    <property type="entry name" value="HATPase_C_sf"/>
</dbReference>
<dbReference type="SUPFAM" id="SSF55874">
    <property type="entry name" value="ATPase domain of HSP90 chaperone/DNA topoisomerase II/histidine kinase"/>
    <property type="match status" value="1"/>
</dbReference>
<keyword evidence="3" id="KW-0067">ATP-binding</keyword>
<keyword evidence="1" id="KW-0808">Transferase</keyword>
<dbReference type="GO" id="GO:0005524">
    <property type="term" value="F:ATP binding"/>
    <property type="evidence" value="ECO:0007669"/>
    <property type="project" value="UniProtKB-KW"/>
</dbReference>
<keyword evidence="1" id="KW-0418">Kinase</keyword>
<dbReference type="AlphaFoldDB" id="A0A4U0MPV6"/>
<dbReference type="PANTHER" id="PTHR35526:SF3">
    <property type="entry name" value="ANTI-SIGMA-F FACTOR RSBW"/>
    <property type="match status" value="1"/>
</dbReference>
<proteinExistence type="predicted"/>
<accession>A0A4U0MPV6</accession>
<evidence type="ECO:0000313" key="3">
    <source>
        <dbReference type="EMBL" id="TJZ42871.1"/>
    </source>
</evidence>
<dbReference type="GO" id="GO:0004674">
    <property type="term" value="F:protein serine/threonine kinase activity"/>
    <property type="evidence" value="ECO:0007669"/>
    <property type="project" value="UniProtKB-KW"/>
</dbReference>
<name>A0A4U0MPV6_9ACTN</name>
<sequence>MPDAIKRFFAPVPESVGLARDFVLRTLAAWDLEGRVDDVRLCVSELATNALAHGTRRGCGFYVTMSAEDDIVRVEVHDSSPRRPRLRRPTNDDVSGRGLHIVAMLCDDWGVEERGVTGKVVWSRFKTAPAAKGAPC</sequence>
<evidence type="ECO:0000313" key="4">
    <source>
        <dbReference type="Proteomes" id="UP000308697"/>
    </source>
</evidence>
<keyword evidence="1" id="KW-0723">Serine/threonine-protein kinase</keyword>
<dbReference type="InterPro" id="IPR050267">
    <property type="entry name" value="Anti-sigma-factor_SerPK"/>
</dbReference>
<organism evidence="3 4">
    <name type="scientific">Streptomyces piniterrae</name>
    <dbReference type="NCBI Taxonomy" id="2571125"/>
    <lineage>
        <taxon>Bacteria</taxon>
        <taxon>Bacillati</taxon>
        <taxon>Actinomycetota</taxon>
        <taxon>Actinomycetes</taxon>
        <taxon>Kitasatosporales</taxon>
        <taxon>Streptomycetaceae</taxon>
        <taxon>Streptomyces</taxon>
    </lineage>
</organism>
<feature type="domain" description="Histidine kinase/HSP90-like ATPase" evidence="2">
    <location>
        <begin position="11"/>
        <end position="122"/>
    </location>
</feature>
<keyword evidence="3" id="KW-0547">Nucleotide-binding</keyword>
<dbReference type="RefSeq" id="WP_136744046.1">
    <property type="nucleotide sequence ID" value="NZ_SUMB01000015.1"/>
</dbReference>
<evidence type="ECO:0000256" key="1">
    <source>
        <dbReference type="ARBA" id="ARBA00022527"/>
    </source>
</evidence>
<reference evidence="3 4" key="1">
    <citation type="submission" date="2019-04" db="EMBL/GenBank/DDBJ databases">
        <title>Streptomyces piniterrae sp. nov., a heliquinomycin-producing actinomycete isolated from rhizosphere soil of Pinus yunnanensis.</title>
        <authorList>
            <person name="Zhuang X."/>
            <person name="Zhao J."/>
        </authorList>
    </citation>
    <scope>NUCLEOTIDE SEQUENCE [LARGE SCALE GENOMIC DNA]</scope>
    <source>
        <strain evidence="4">jys28</strain>
    </source>
</reference>
<gene>
    <name evidence="3" type="ORF">FCH28_33845</name>
</gene>
<dbReference type="PANTHER" id="PTHR35526">
    <property type="entry name" value="ANTI-SIGMA-F FACTOR RSBW-RELATED"/>
    <property type="match status" value="1"/>
</dbReference>
<keyword evidence="4" id="KW-1185">Reference proteome</keyword>
<dbReference type="EMBL" id="SUMB01000015">
    <property type="protein sequence ID" value="TJZ42871.1"/>
    <property type="molecule type" value="Genomic_DNA"/>
</dbReference>
<protein>
    <submittedName>
        <fullName evidence="3">ATP-binding protein</fullName>
    </submittedName>
</protein>
<dbReference type="Proteomes" id="UP000308697">
    <property type="component" value="Unassembled WGS sequence"/>
</dbReference>
<dbReference type="Gene3D" id="3.30.565.10">
    <property type="entry name" value="Histidine kinase-like ATPase, C-terminal domain"/>
    <property type="match status" value="1"/>
</dbReference>
<dbReference type="CDD" id="cd16936">
    <property type="entry name" value="HATPase_RsbW-like"/>
    <property type="match status" value="1"/>
</dbReference>
<comment type="caution">
    <text evidence="3">The sequence shown here is derived from an EMBL/GenBank/DDBJ whole genome shotgun (WGS) entry which is preliminary data.</text>
</comment>